<feature type="compositionally biased region" description="Low complexity" evidence="1">
    <location>
        <begin position="8"/>
        <end position="17"/>
    </location>
</feature>
<sequence>MFYKSSMRRISVSSPSRVLHEKDSMLR</sequence>
<reference evidence="2 3" key="1">
    <citation type="submission" date="2014-03" db="EMBL/GenBank/DDBJ databases">
        <title>Draft genome of the hookworm Oesophagostomum dentatum.</title>
        <authorList>
            <person name="Mitreva M."/>
        </authorList>
    </citation>
    <scope>NUCLEOTIDE SEQUENCE [LARGE SCALE GENOMIC DNA]</scope>
    <source>
        <strain evidence="2 3">OD-Hann</strain>
    </source>
</reference>
<keyword evidence="3" id="KW-1185">Reference proteome</keyword>
<evidence type="ECO:0000313" key="3">
    <source>
        <dbReference type="Proteomes" id="UP000053660"/>
    </source>
</evidence>
<evidence type="ECO:0000313" key="2">
    <source>
        <dbReference type="EMBL" id="KHJ81319.1"/>
    </source>
</evidence>
<gene>
    <name evidence="2" type="ORF">OESDEN_18995</name>
</gene>
<name>A0A0B1S8P8_OESDE</name>
<dbReference type="AlphaFoldDB" id="A0A0B1S8P8"/>
<proteinExistence type="predicted"/>
<dbReference type="Proteomes" id="UP000053660">
    <property type="component" value="Unassembled WGS sequence"/>
</dbReference>
<protein>
    <submittedName>
        <fullName evidence="2">Uncharacterized protein</fullName>
    </submittedName>
</protein>
<accession>A0A0B1S8P8</accession>
<feature type="compositionally biased region" description="Basic and acidic residues" evidence="1">
    <location>
        <begin position="18"/>
        <end position="27"/>
    </location>
</feature>
<organism evidence="2 3">
    <name type="scientific">Oesophagostomum dentatum</name>
    <name type="common">Nodular worm</name>
    <dbReference type="NCBI Taxonomy" id="61180"/>
    <lineage>
        <taxon>Eukaryota</taxon>
        <taxon>Metazoa</taxon>
        <taxon>Ecdysozoa</taxon>
        <taxon>Nematoda</taxon>
        <taxon>Chromadorea</taxon>
        <taxon>Rhabditida</taxon>
        <taxon>Rhabditina</taxon>
        <taxon>Rhabditomorpha</taxon>
        <taxon>Strongyloidea</taxon>
        <taxon>Strongylidae</taxon>
        <taxon>Oesophagostomum</taxon>
    </lineage>
</organism>
<evidence type="ECO:0000256" key="1">
    <source>
        <dbReference type="SAM" id="MobiDB-lite"/>
    </source>
</evidence>
<feature type="region of interest" description="Disordered" evidence="1">
    <location>
        <begin position="1"/>
        <end position="27"/>
    </location>
</feature>
<dbReference type="EMBL" id="KN591231">
    <property type="protein sequence ID" value="KHJ81319.1"/>
    <property type="molecule type" value="Genomic_DNA"/>
</dbReference>